<dbReference type="Pfam" id="PF00582">
    <property type="entry name" value="Usp"/>
    <property type="match status" value="1"/>
</dbReference>
<proteinExistence type="inferred from homology"/>
<dbReference type="Gene3D" id="3.40.50.620">
    <property type="entry name" value="HUPs"/>
    <property type="match status" value="1"/>
</dbReference>
<protein>
    <submittedName>
        <fullName evidence="3">Nucleotide-binding universal stress protein, UspA family</fullName>
    </submittedName>
</protein>
<evidence type="ECO:0000313" key="4">
    <source>
        <dbReference type="Proteomes" id="UP000184251"/>
    </source>
</evidence>
<dbReference type="STRING" id="1120975.SAMN02746064_01947"/>
<dbReference type="AlphaFoldDB" id="A0A1M4Z4H5"/>
<dbReference type="InterPro" id="IPR014729">
    <property type="entry name" value="Rossmann-like_a/b/a_fold"/>
</dbReference>
<dbReference type="CDD" id="cd00293">
    <property type="entry name" value="USP-like"/>
    <property type="match status" value="1"/>
</dbReference>
<dbReference type="InterPro" id="IPR006016">
    <property type="entry name" value="UspA"/>
</dbReference>
<sequence length="149" mass="16268">MKKILIPVDGSEYSEKAMKSGKELAEAFGSVVVLVHVKDVRFPLYPYEPGNVVDMGSTLQQLVDAAGTHSQNILDKSKAFFADMTDKVETIELEGDPANRLIKFVNENDDIDLIIMGSVGISGGIQSFILGSVTNKVLHHIKKPVLVVR</sequence>
<evidence type="ECO:0000259" key="2">
    <source>
        <dbReference type="Pfam" id="PF00582"/>
    </source>
</evidence>
<dbReference type="RefSeq" id="WP_073271477.1">
    <property type="nucleotide sequence ID" value="NZ_FQTU01000015.1"/>
</dbReference>
<dbReference type="SUPFAM" id="SSF52402">
    <property type="entry name" value="Adenine nucleotide alpha hydrolases-like"/>
    <property type="match status" value="1"/>
</dbReference>
<keyword evidence="4" id="KW-1185">Reference proteome</keyword>
<comment type="similarity">
    <text evidence="1">Belongs to the universal stress protein A family.</text>
</comment>
<dbReference type="PRINTS" id="PR01438">
    <property type="entry name" value="UNVRSLSTRESS"/>
</dbReference>
<evidence type="ECO:0000313" key="3">
    <source>
        <dbReference type="EMBL" id="SHF12969.1"/>
    </source>
</evidence>
<name>A0A1M4Z4H5_9FIRM</name>
<evidence type="ECO:0000256" key="1">
    <source>
        <dbReference type="ARBA" id="ARBA00008791"/>
    </source>
</evidence>
<dbReference type="InterPro" id="IPR006015">
    <property type="entry name" value="Universal_stress_UspA"/>
</dbReference>
<dbReference type="PANTHER" id="PTHR46268">
    <property type="entry name" value="STRESS RESPONSE PROTEIN NHAX"/>
    <property type="match status" value="1"/>
</dbReference>
<reference evidence="3 4" key="1">
    <citation type="submission" date="2016-11" db="EMBL/GenBank/DDBJ databases">
        <authorList>
            <person name="Jaros S."/>
            <person name="Januszkiewicz K."/>
            <person name="Wedrychowicz H."/>
        </authorList>
    </citation>
    <scope>NUCLEOTIDE SEQUENCE [LARGE SCALE GENOMIC DNA]</scope>
    <source>
        <strain evidence="3 4">DSM 14828</strain>
    </source>
</reference>
<dbReference type="OrthoDB" id="9794782at2"/>
<accession>A0A1M4Z4H5</accession>
<dbReference type="PANTHER" id="PTHR46268:SF6">
    <property type="entry name" value="UNIVERSAL STRESS PROTEIN UP12"/>
    <property type="match status" value="1"/>
</dbReference>
<organism evidence="3 4">
    <name type="scientific">Alkalibacter saccharofermentans DSM 14828</name>
    <dbReference type="NCBI Taxonomy" id="1120975"/>
    <lineage>
        <taxon>Bacteria</taxon>
        <taxon>Bacillati</taxon>
        <taxon>Bacillota</taxon>
        <taxon>Clostridia</taxon>
        <taxon>Eubacteriales</taxon>
        <taxon>Eubacteriaceae</taxon>
        <taxon>Alkalibacter</taxon>
    </lineage>
</organism>
<feature type="domain" description="UspA" evidence="2">
    <location>
        <begin position="1"/>
        <end position="149"/>
    </location>
</feature>
<gene>
    <name evidence="3" type="ORF">SAMN02746064_01947</name>
</gene>
<dbReference type="Proteomes" id="UP000184251">
    <property type="component" value="Unassembled WGS sequence"/>
</dbReference>
<dbReference type="EMBL" id="FQTU01000015">
    <property type="protein sequence ID" value="SHF12969.1"/>
    <property type="molecule type" value="Genomic_DNA"/>
</dbReference>